<evidence type="ECO:0000313" key="3">
    <source>
        <dbReference type="EMBL" id="AEA28180.1"/>
    </source>
</evidence>
<dbReference type="Pfam" id="PF01656">
    <property type="entry name" value="CbiA"/>
    <property type="match status" value="1"/>
</dbReference>
<protein>
    <submittedName>
        <fullName evidence="3">Chromosome partitioning ATPase</fullName>
    </submittedName>
</protein>
<feature type="compositionally biased region" description="Pro residues" evidence="1">
    <location>
        <begin position="94"/>
        <end position="106"/>
    </location>
</feature>
<dbReference type="GO" id="GO:0016887">
    <property type="term" value="F:ATP hydrolysis activity"/>
    <property type="evidence" value="ECO:0007669"/>
    <property type="project" value="TreeGrafter"/>
</dbReference>
<dbReference type="RefSeq" id="WP_013678071.1">
    <property type="nucleotide sequence ID" value="NC_015312.1"/>
</dbReference>
<dbReference type="HOGENOM" id="CLU_003609_4_1_11"/>
<dbReference type="eggNOG" id="COG0455">
    <property type="taxonomic scope" value="Bacteria"/>
</dbReference>
<dbReference type="InterPro" id="IPR027417">
    <property type="entry name" value="P-loop_NTPase"/>
</dbReference>
<dbReference type="EMBL" id="CP002593">
    <property type="protein sequence ID" value="AEA28180.1"/>
    <property type="molecule type" value="Genomic_DNA"/>
</dbReference>
<dbReference type="Gene3D" id="3.40.50.300">
    <property type="entry name" value="P-loop containing nucleotide triphosphate hydrolases"/>
    <property type="match status" value="1"/>
</dbReference>
<organism evidence="3 4">
    <name type="scientific">Pseudonocardia dioxanivorans (strain ATCC 55486 / DSM 44775 / JCM 13855 / CB1190)</name>
    <dbReference type="NCBI Taxonomy" id="675635"/>
    <lineage>
        <taxon>Bacteria</taxon>
        <taxon>Bacillati</taxon>
        <taxon>Actinomycetota</taxon>
        <taxon>Actinomycetes</taxon>
        <taxon>Pseudonocardiales</taxon>
        <taxon>Pseudonocardiaceae</taxon>
        <taxon>Pseudonocardia</taxon>
    </lineage>
</organism>
<dbReference type="Proteomes" id="UP000007809">
    <property type="component" value="Chromosome"/>
</dbReference>
<dbReference type="eggNOG" id="COG4223">
    <property type="taxonomic scope" value="Bacteria"/>
</dbReference>
<evidence type="ECO:0000256" key="1">
    <source>
        <dbReference type="SAM" id="MobiDB-lite"/>
    </source>
</evidence>
<dbReference type="KEGG" id="pdx:Psed_6072"/>
<dbReference type="PANTHER" id="PTHR43384:SF14">
    <property type="entry name" value="ESX-1 SECRETION-ASSOCIATED PROTEIN ESPI"/>
    <property type="match status" value="1"/>
</dbReference>
<gene>
    <name evidence="3" type="ordered locus">Psed_6072</name>
</gene>
<keyword evidence="4" id="KW-1185">Reference proteome</keyword>
<dbReference type="GO" id="GO:0005829">
    <property type="term" value="C:cytosol"/>
    <property type="evidence" value="ECO:0007669"/>
    <property type="project" value="TreeGrafter"/>
</dbReference>
<dbReference type="InterPro" id="IPR050625">
    <property type="entry name" value="ParA/MinD_ATPase"/>
</dbReference>
<reference evidence="3 4" key="1">
    <citation type="journal article" date="2011" name="J. Bacteriol.">
        <title>Genome sequence of the 1,4-dioxane-degrading Pseudonocardia dioxanivorans strain CB1190.</title>
        <authorList>
            <person name="Sales C.M."/>
            <person name="Mahendra S."/>
            <person name="Grostern A."/>
            <person name="Parales R.E."/>
            <person name="Goodwin L.A."/>
            <person name="Woyke T."/>
            <person name="Nolan M."/>
            <person name="Lapidus A."/>
            <person name="Chertkov O."/>
            <person name="Ovchinnikova G."/>
            <person name="Sczyrba A."/>
            <person name="Alvarez-Cohen L."/>
        </authorList>
    </citation>
    <scope>NUCLEOTIDE SEQUENCE [LARGE SCALE GENOMIC DNA]</scope>
    <source>
        <strain evidence="4">ATCC 55486 / DSM 44775 / JCM 13855 / CB1190</strain>
    </source>
</reference>
<name>F4CLP8_PSEUX</name>
<dbReference type="AlphaFoldDB" id="F4CLP8"/>
<dbReference type="STRING" id="675635.Psed_6072"/>
<feature type="domain" description="CobQ/CobB/MinD/ParA nucleotide binding" evidence="2">
    <location>
        <begin position="178"/>
        <end position="248"/>
    </location>
</feature>
<dbReference type="SUPFAM" id="SSF52540">
    <property type="entry name" value="P-loop containing nucleoside triphosphate hydrolases"/>
    <property type="match status" value="1"/>
</dbReference>
<accession>F4CLP8</accession>
<dbReference type="PANTHER" id="PTHR43384">
    <property type="entry name" value="SEPTUM SITE-DETERMINING PROTEIN MIND HOMOLOG, CHLOROPLASTIC-RELATED"/>
    <property type="match status" value="1"/>
</dbReference>
<sequence length="429" mass="46168">MSEQQNNSVGPRPLQRGWDDELRHLTSATDLSAARMTDSSPAPQRTEHHTDDEPPAPRLGASGALPWSPPSNSGRPRDTAPPWASVSGSAPMPSARPEPASAPLPGPEREARGGTGTAHDLSYDLIVRSRGDRPTQGWRRAVYTLTRGRLNPGLSPAEADRRQKITRIRAQLAGWHTITVASMKGGIGKTTVSALLGLALAEHRGDRVVALDANPDAGTLADRLLGHPVPYTVRDLVNNLHTIGSLTDIARYTNLAGRLQVLASEQDPAMSESFNKIEYEQVTGVLKRFYNIIITDSGTGLIHSAMHGALEATKTLVIVGAPTVDGGSRASKTLDWLRAHGYNDLVSGAVVALSCDRFSRDIDRQAVIDHFAARCRAVVEIPEDPHLATGGHIQLDHLREPTHHAALALAAHVADQFSWNYPSHPGERG</sequence>
<dbReference type="GO" id="GO:0009898">
    <property type="term" value="C:cytoplasmic side of plasma membrane"/>
    <property type="evidence" value="ECO:0007669"/>
    <property type="project" value="TreeGrafter"/>
</dbReference>
<evidence type="ECO:0000259" key="2">
    <source>
        <dbReference type="Pfam" id="PF01656"/>
    </source>
</evidence>
<feature type="region of interest" description="Disordered" evidence="1">
    <location>
        <begin position="1"/>
        <end position="119"/>
    </location>
</feature>
<proteinExistence type="predicted"/>
<evidence type="ECO:0000313" key="4">
    <source>
        <dbReference type="Proteomes" id="UP000007809"/>
    </source>
</evidence>
<dbReference type="GO" id="GO:0051782">
    <property type="term" value="P:negative regulation of cell division"/>
    <property type="evidence" value="ECO:0007669"/>
    <property type="project" value="TreeGrafter"/>
</dbReference>
<dbReference type="InterPro" id="IPR002586">
    <property type="entry name" value="CobQ/CobB/MinD/ParA_Nub-bd_dom"/>
</dbReference>
<dbReference type="GO" id="GO:0005524">
    <property type="term" value="F:ATP binding"/>
    <property type="evidence" value="ECO:0007669"/>
    <property type="project" value="TreeGrafter"/>
</dbReference>